<proteinExistence type="predicted"/>
<dbReference type="Proteomes" id="UP000230233">
    <property type="component" value="Unassembled WGS sequence"/>
</dbReference>
<comment type="caution">
    <text evidence="4">The sequence shown here is derived from an EMBL/GenBank/DDBJ whole genome shotgun (WGS) entry which is preliminary data.</text>
</comment>
<keyword evidence="5" id="KW-1185">Reference proteome</keyword>
<evidence type="ECO:0000256" key="3">
    <source>
        <dbReference type="SAM" id="SignalP"/>
    </source>
</evidence>
<dbReference type="EMBL" id="PDUG01000007">
    <property type="protein sequence ID" value="PIC14636.1"/>
    <property type="molecule type" value="Genomic_DNA"/>
</dbReference>
<dbReference type="AlphaFoldDB" id="A0A2G5SIE8"/>
<feature type="compositionally biased region" description="Basic residues" evidence="1">
    <location>
        <begin position="288"/>
        <end position="308"/>
    </location>
</feature>
<evidence type="ECO:0008006" key="6">
    <source>
        <dbReference type="Google" id="ProtNLM"/>
    </source>
</evidence>
<name>A0A2G5SIE8_9PELO</name>
<feature type="compositionally biased region" description="Low complexity" evidence="1">
    <location>
        <begin position="273"/>
        <end position="282"/>
    </location>
</feature>
<keyword evidence="3" id="KW-0732">Signal</keyword>
<organism evidence="4 5">
    <name type="scientific">Caenorhabditis nigoni</name>
    <dbReference type="NCBI Taxonomy" id="1611254"/>
    <lineage>
        <taxon>Eukaryota</taxon>
        <taxon>Metazoa</taxon>
        <taxon>Ecdysozoa</taxon>
        <taxon>Nematoda</taxon>
        <taxon>Chromadorea</taxon>
        <taxon>Rhabditida</taxon>
        <taxon>Rhabditina</taxon>
        <taxon>Rhabditomorpha</taxon>
        <taxon>Rhabditoidea</taxon>
        <taxon>Rhabditidae</taxon>
        <taxon>Peloderinae</taxon>
        <taxon>Caenorhabditis</taxon>
    </lineage>
</organism>
<feature type="transmembrane region" description="Helical" evidence="2">
    <location>
        <begin position="225"/>
        <end position="248"/>
    </location>
</feature>
<evidence type="ECO:0000313" key="4">
    <source>
        <dbReference type="EMBL" id="PIC14636.1"/>
    </source>
</evidence>
<evidence type="ECO:0000256" key="1">
    <source>
        <dbReference type="SAM" id="MobiDB-lite"/>
    </source>
</evidence>
<evidence type="ECO:0000256" key="2">
    <source>
        <dbReference type="SAM" id="Phobius"/>
    </source>
</evidence>
<dbReference type="OrthoDB" id="10472080at2759"/>
<sequence>MHPIGILLCVLVSIGYCTDTDDSPVVNVAFYCPKNKTWGYDIKVYVTISDKRVPMDCNYKSDSLDTTFTFKCITAGGGLMVIKTYVLITIEHSCTKNGDVQKIEIGSEDASLKKPAFVAWNLDGKEHAAAYEKLFVPYMKEECGKDDCGRVRKLIQDSCDRKDYLKNNIKKQCHDGIVKALRVYCNSDGGGNRHTICTEYVTSTTISTTPTTSTSTTTKRPESSIWVPAVIGASVATIVLIGGLIVCLKCRQSKKNQVSDPYGATTKSKTKRSTTGSGTTTGESKKSTSGKKKKGKKGKRGKKNKKNKTGTTTGTKTGKKTGRKSGTDFI</sequence>
<keyword evidence="2" id="KW-0472">Membrane</keyword>
<gene>
    <name evidence="4" type="ORF">B9Z55_026877</name>
</gene>
<keyword evidence="2" id="KW-0812">Transmembrane</keyword>
<feature type="signal peptide" evidence="3">
    <location>
        <begin position="1"/>
        <end position="17"/>
    </location>
</feature>
<feature type="chain" id="PRO_5013619997" description="DUF281 domain-containing protein" evidence="3">
    <location>
        <begin position="18"/>
        <end position="330"/>
    </location>
</feature>
<feature type="region of interest" description="Disordered" evidence="1">
    <location>
        <begin position="257"/>
        <end position="330"/>
    </location>
</feature>
<protein>
    <recommendedName>
        <fullName evidence="6">DUF281 domain-containing protein</fullName>
    </recommendedName>
</protein>
<evidence type="ECO:0000313" key="5">
    <source>
        <dbReference type="Proteomes" id="UP000230233"/>
    </source>
</evidence>
<accession>A0A2G5SIE8</accession>
<keyword evidence="2" id="KW-1133">Transmembrane helix</keyword>
<reference evidence="5" key="1">
    <citation type="submission" date="2017-10" db="EMBL/GenBank/DDBJ databases">
        <title>Rapid genome shrinkage in a self-fertile nematode reveals novel sperm competition proteins.</title>
        <authorList>
            <person name="Yin D."/>
            <person name="Schwarz E.M."/>
            <person name="Thomas C.G."/>
            <person name="Felde R.L."/>
            <person name="Korf I.F."/>
            <person name="Cutter A.D."/>
            <person name="Schartner C.M."/>
            <person name="Ralston E.J."/>
            <person name="Meyer B.J."/>
            <person name="Haag E.S."/>
        </authorList>
    </citation>
    <scope>NUCLEOTIDE SEQUENCE [LARGE SCALE GENOMIC DNA]</scope>
    <source>
        <strain evidence="5">JU1422</strain>
    </source>
</reference>